<organism evidence="2 3">
    <name type="scientific">Nocardia arthritidis</name>
    <dbReference type="NCBI Taxonomy" id="228602"/>
    <lineage>
        <taxon>Bacteria</taxon>
        <taxon>Bacillati</taxon>
        <taxon>Actinomycetota</taxon>
        <taxon>Actinomycetes</taxon>
        <taxon>Mycobacteriales</taxon>
        <taxon>Nocardiaceae</taxon>
        <taxon>Nocardia</taxon>
    </lineage>
</organism>
<keyword evidence="3" id="KW-1185">Reference proteome</keyword>
<feature type="compositionally biased region" description="Basic and acidic residues" evidence="1">
    <location>
        <begin position="123"/>
        <end position="140"/>
    </location>
</feature>
<dbReference type="KEGG" id="nah:F5544_17590"/>
<dbReference type="RefSeq" id="WP_167474217.1">
    <property type="nucleotide sequence ID" value="NZ_CP046172.1"/>
</dbReference>
<dbReference type="EMBL" id="CP046172">
    <property type="protein sequence ID" value="QIS11394.1"/>
    <property type="molecule type" value="Genomic_DNA"/>
</dbReference>
<evidence type="ECO:0000313" key="3">
    <source>
        <dbReference type="Proteomes" id="UP000503540"/>
    </source>
</evidence>
<evidence type="ECO:0008006" key="4">
    <source>
        <dbReference type="Google" id="ProtNLM"/>
    </source>
</evidence>
<dbReference type="Proteomes" id="UP000503540">
    <property type="component" value="Chromosome"/>
</dbReference>
<accession>A0A6G9YE05</accession>
<dbReference type="AlphaFoldDB" id="A0A6G9YE05"/>
<reference evidence="2 3" key="1">
    <citation type="journal article" date="2019" name="ACS Chem. Biol.">
        <title>Identification and Mobilization of a Cryptic Antibiotic Biosynthesis Gene Locus from a Human-Pathogenic Nocardia Isolate.</title>
        <authorList>
            <person name="Herisse M."/>
            <person name="Ishida K."/>
            <person name="Porter J.L."/>
            <person name="Howden B."/>
            <person name="Hertweck C."/>
            <person name="Stinear T.P."/>
            <person name="Pidot S.J."/>
        </authorList>
    </citation>
    <scope>NUCLEOTIDE SEQUENCE [LARGE SCALE GENOMIC DNA]</scope>
    <source>
        <strain evidence="2 3">AUSMDU00012717</strain>
    </source>
</reference>
<protein>
    <recommendedName>
        <fullName evidence="4">Glycosyltransferase</fullName>
    </recommendedName>
</protein>
<feature type="region of interest" description="Disordered" evidence="1">
    <location>
        <begin position="123"/>
        <end position="142"/>
    </location>
</feature>
<proteinExistence type="predicted"/>
<evidence type="ECO:0000256" key="1">
    <source>
        <dbReference type="SAM" id="MobiDB-lite"/>
    </source>
</evidence>
<sequence>MSSVDQQSAFGAGRWSTYSNERTVLAVVHNTTAATRLFDVVGLLAADPRVRIVFTRTGSSVFDTDTAEFLAARGVLEIPWAQAIEGEYDLAVSASYGGDLYSVDAPLIVVPHGMGYNKYLAKEQRTKNKEQRTKNKEQRTKNFGLRISPRMAAT</sequence>
<gene>
    <name evidence="2" type="ORF">F5544_17590</name>
</gene>
<name>A0A6G9YE05_9NOCA</name>
<evidence type="ECO:0000313" key="2">
    <source>
        <dbReference type="EMBL" id="QIS11394.1"/>
    </source>
</evidence>